<dbReference type="OrthoDB" id="27473at2"/>
<dbReference type="eggNOG" id="COG4634">
    <property type="taxonomic scope" value="Bacteria"/>
</dbReference>
<dbReference type="InterPro" id="IPR041049">
    <property type="entry name" value="DUF5615"/>
</dbReference>
<evidence type="ECO:0000313" key="2">
    <source>
        <dbReference type="EMBL" id="AEE51140.1"/>
    </source>
</evidence>
<dbReference type="AlphaFoldDB" id="F4KT83"/>
<protein>
    <recommendedName>
        <fullName evidence="1">DUF5615 domain-containing protein</fullName>
    </recommendedName>
</protein>
<accession>F4KT83</accession>
<proteinExistence type="predicted"/>
<dbReference type="EMBL" id="CP002691">
    <property type="protein sequence ID" value="AEE51140.1"/>
    <property type="molecule type" value="Genomic_DNA"/>
</dbReference>
<dbReference type="Pfam" id="PF18480">
    <property type="entry name" value="DUF5615"/>
    <property type="match status" value="1"/>
</dbReference>
<gene>
    <name evidence="2" type="ordered locus">Halhy_3281</name>
</gene>
<name>F4KT83_HALH1</name>
<organism evidence="2 3">
    <name type="scientific">Haliscomenobacter hydrossis (strain ATCC 27775 / DSM 1100 / LMG 10767 / O)</name>
    <dbReference type="NCBI Taxonomy" id="760192"/>
    <lineage>
        <taxon>Bacteria</taxon>
        <taxon>Pseudomonadati</taxon>
        <taxon>Bacteroidota</taxon>
        <taxon>Saprospiria</taxon>
        <taxon>Saprospirales</taxon>
        <taxon>Haliscomenobacteraceae</taxon>
        <taxon>Haliscomenobacter</taxon>
    </lineage>
</organism>
<dbReference type="RefSeq" id="WP_013765681.1">
    <property type="nucleotide sequence ID" value="NC_015510.1"/>
</dbReference>
<sequence length="111" mass="12801">MKILFDANLSYRLVKKLAEIYPECLHVNRTGLPIPAIDRDIWDWGEKNDCIIVTNDEDFLNLSIQLGAPPKVVLLQIGNQSTTQIARILTERFEDIKALYLAEDYHVLEIF</sequence>
<dbReference type="STRING" id="760192.Halhy_3281"/>
<evidence type="ECO:0000313" key="3">
    <source>
        <dbReference type="Proteomes" id="UP000008461"/>
    </source>
</evidence>
<feature type="domain" description="DUF5615" evidence="1">
    <location>
        <begin position="1"/>
        <end position="110"/>
    </location>
</feature>
<reference key="2">
    <citation type="submission" date="2011-04" db="EMBL/GenBank/DDBJ databases">
        <title>Complete sequence of chromosome of Haliscomenobacter hydrossis DSM 1100.</title>
        <authorList>
            <consortium name="US DOE Joint Genome Institute (JGI-PGF)"/>
            <person name="Lucas S."/>
            <person name="Han J."/>
            <person name="Lapidus A."/>
            <person name="Bruce D."/>
            <person name="Goodwin L."/>
            <person name="Pitluck S."/>
            <person name="Peters L."/>
            <person name="Kyrpides N."/>
            <person name="Mavromatis K."/>
            <person name="Ivanova N."/>
            <person name="Ovchinnikova G."/>
            <person name="Pagani I."/>
            <person name="Daligault H."/>
            <person name="Detter J.C."/>
            <person name="Han C."/>
            <person name="Land M."/>
            <person name="Hauser L."/>
            <person name="Markowitz V."/>
            <person name="Cheng J.-F."/>
            <person name="Hugenholtz P."/>
            <person name="Woyke T."/>
            <person name="Wu D."/>
            <person name="Verbarg S."/>
            <person name="Frueling A."/>
            <person name="Brambilla E."/>
            <person name="Klenk H.-P."/>
            <person name="Eisen J.A."/>
        </authorList>
    </citation>
    <scope>NUCLEOTIDE SEQUENCE</scope>
    <source>
        <strain>DSM 1100</strain>
    </source>
</reference>
<evidence type="ECO:0000259" key="1">
    <source>
        <dbReference type="Pfam" id="PF18480"/>
    </source>
</evidence>
<dbReference type="Proteomes" id="UP000008461">
    <property type="component" value="Chromosome"/>
</dbReference>
<dbReference type="KEGG" id="hhy:Halhy_3281"/>
<keyword evidence="3" id="KW-1185">Reference proteome</keyword>
<dbReference type="HOGENOM" id="CLU_150003_3_2_10"/>
<reference evidence="2 3" key="1">
    <citation type="journal article" date="2011" name="Stand. Genomic Sci.">
        <title>Complete genome sequence of Haliscomenobacter hydrossis type strain (O).</title>
        <authorList>
            <consortium name="US DOE Joint Genome Institute (JGI-PGF)"/>
            <person name="Daligault H."/>
            <person name="Lapidus A."/>
            <person name="Zeytun A."/>
            <person name="Nolan M."/>
            <person name="Lucas S."/>
            <person name="Del Rio T.G."/>
            <person name="Tice H."/>
            <person name="Cheng J.F."/>
            <person name="Tapia R."/>
            <person name="Han C."/>
            <person name="Goodwin L."/>
            <person name="Pitluck S."/>
            <person name="Liolios K."/>
            <person name="Pagani I."/>
            <person name="Ivanova N."/>
            <person name="Huntemann M."/>
            <person name="Mavromatis K."/>
            <person name="Mikhailova N."/>
            <person name="Pati A."/>
            <person name="Chen A."/>
            <person name="Palaniappan K."/>
            <person name="Land M."/>
            <person name="Hauser L."/>
            <person name="Brambilla E.M."/>
            <person name="Rohde M."/>
            <person name="Verbarg S."/>
            <person name="Goker M."/>
            <person name="Bristow J."/>
            <person name="Eisen J.A."/>
            <person name="Markowitz V."/>
            <person name="Hugenholtz P."/>
            <person name="Kyrpides N.C."/>
            <person name="Klenk H.P."/>
            <person name="Woyke T."/>
        </authorList>
    </citation>
    <scope>NUCLEOTIDE SEQUENCE [LARGE SCALE GENOMIC DNA]</scope>
    <source>
        <strain evidence="3">ATCC 27775 / DSM 1100 / LMG 10767 / O</strain>
    </source>
</reference>